<evidence type="ECO:0000256" key="3">
    <source>
        <dbReference type="ARBA" id="ARBA00012513"/>
    </source>
</evidence>
<evidence type="ECO:0000256" key="7">
    <source>
        <dbReference type="ARBA" id="ARBA00022741"/>
    </source>
</evidence>
<dbReference type="InterPro" id="IPR033923">
    <property type="entry name" value="PAK_BD"/>
</dbReference>
<dbReference type="InterPro" id="IPR000095">
    <property type="entry name" value="CRIB_dom"/>
</dbReference>
<dbReference type="Gene3D" id="1.10.510.10">
    <property type="entry name" value="Transferase(Phosphotransferase) domain 1"/>
    <property type="match status" value="1"/>
</dbReference>
<dbReference type="SMART" id="SM00285">
    <property type="entry name" value="PBD"/>
    <property type="match status" value="1"/>
</dbReference>
<dbReference type="InterPro" id="IPR051931">
    <property type="entry name" value="PAK3-like"/>
</dbReference>
<evidence type="ECO:0000256" key="6">
    <source>
        <dbReference type="ARBA" id="ARBA00022723"/>
    </source>
</evidence>
<evidence type="ECO:0000313" key="15">
    <source>
        <dbReference type="EMBL" id="GMT08872.1"/>
    </source>
</evidence>
<comment type="similarity">
    <text evidence="2">Belongs to the protein kinase superfamily. STE Ser/Thr protein kinase family. STE20 subfamily.</text>
</comment>
<comment type="cofactor">
    <cofactor evidence="1">
        <name>Mg(2+)</name>
        <dbReference type="ChEBI" id="CHEBI:18420"/>
    </cofactor>
</comment>
<feature type="compositionally biased region" description="Low complexity" evidence="12">
    <location>
        <begin position="188"/>
        <end position="207"/>
    </location>
</feature>
<dbReference type="PROSITE" id="PS00107">
    <property type="entry name" value="PROTEIN_KINASE_ATP"/>
    <property type="match status" value="1"/>
</dbReference>
<dbReference type="InterPro" id="IPR036936">
    <property type="entry name" value="CRIB_dom_sf"/>
</dbReference>
<evidence type="ECO:0000256" key="10">
    <source>
        <dbReference type="ARBA" id="ARBA00022842"/>
    </source>
</evidence>
<keyword evidence="9 11" id="KW-0067">ATP-binding</keyword>
<keyword evidence="8" id="KW-0418">Kinase</keyword>
<proteinExistence type="inferred from homology"/>
<organism evidence="15 16">
    <name type="scientific">Pristionchus fissidentatus</name>
    <dbReference type="NCBI Taxonomy" id="1538716"/>
    <lineage>
        <taxon>Eukaryota</taxon>
        <taxon>Metazoa</taxon>
        <taxon>Ecdysozoa</taxon>
        <taxon>Nematoda</taxon>
        <taxon>Chromadorea</taxon>
        <taxon>Rhabditida</taxon>
        <taxon>Rhabditina</taxon>
        <taxon>Diplogasteromorpha</taxon>
        <taxon>Diplogasteroidea</taxon>
        <taxon>Neodiplogasteridae</taxon>
        <taxon>Pristionchus</taxon>
    </lineage>
</organism>
<evidence type="ECO:0000256" key="9">
    <source>
        <dbReference type="ARBA" id="ARBA00022840"/>
    </source>
</evidence>
<dbReference type="PANTHER" id="PTHR45832:SF8">
    <property type="entry name" value="PROTEIN KINASE DOMAIN-CONTAINING PROTEIN"/>
    <property type="match status" value="1"/>
</dbReference>
<evidence type="ECO:0000313" key="16">
    <source>
        <dbReference type="Proteomes" id="UP001432322"/>
    </source>
</evidence>
<dbReference type="InterPro" id="IPR000719">
    <property type="entry name" value="Prot_kinase_dom"/>
</dbReference>
<comment type="caution">
    <text evidence="15">The sequence shown here is derived from an EMBL/GenBank/DDBJ whole genome shotgun (WGS) entry which is preliminary data.</text>
</comment>
<dbReference type="InterPro" id="IPR011009">
    <property type="entry name" value="Kinase-like_dom_sf"/>
</dbReference>
<reference evidence="15" key="1">
    <citation type="submission" date="2023-10" db="EMBL/GenBank/DDBJ databases">
        <title>Genome assembly of Pristionchus species.</title>
        <authorList>
            <person name="Yoshida K."/>
            <person name="Sommer R.J."/>
        </authorList>
    </citation>
    <scope>NUCLEOTIDE SEQUENCE</scope>
    <source>
        <strain evidence="15">RS5133</strain>
    </source>
</reference>
<name>A0AAV5UP89_9BILA</name>
<feature type="domain" description="Protein kinase" evidence="13">
    <location>
        <begin position="247"/>
        <end position="498"/>
    </location>
</feature>
<evidence type="ECO:0000259" key="13">
    <source>
        <dbReference type="PROSITE" id="PS50011"/>
    </source>
</evidence>
<dbReference type="InterPro" id="IPR017441">
    <property type="entry name" value="Protein_kinase_ATP_BS"/>
</dbReference>
<keyword evidence="6" id="KW-0479">Metal-binding</keyword>
<dbReference type="FunFam" id="3.30.200.20:FF:000705">
    <property type="entry name" value="Non-specific serine/threonine protein kinase"/>
    <property type="match status" value="1"/>
</dbReference>
<sequence>MSMRRRLKKSEIGTPTDFQHRIHAGFDPNTGQYSGLPKQWQAILGRPLPRAAFPPQHPTGTLSSNGGTMPRPRAMVDPSCITPMQMATIKTVVRGDRFDPQTNNMAFALTSLSSGGGGGVSVARSNSLRMLQPGQQQQLSLRLTDSPSIVQQPVSPYGPLSPLISSSARGYPFNDPNYAPLPLRKECSTPVTGSSTATSSSSTVSSPAHHHLMNGGAGGRGSQPLSHEEFRHALSLLVDPSDPRADLEAFEQVGEGSTGVVMSAYQVSARRRVAVKKMNIRKQQRRELMFNEVAIMREFSHPHIVRLFSSHLVADELWLVMEYMEGGSLTDVVTHSRMTEPQMATVCVQVLSALAYLHANNVIHRDLKSDSILLARDGTCKVSDLGFCGQLSEELPKRRSLVGTPYWTAVEVISRQPYDTSADMWSFGIMLIEMVEGEPPYFNEQPLEAMKRIRDGPPPAFAPSANVSPDLRALLASLLHHDAGCRATAAATLRHPFMAKAGAPAQLLAPLLASARP</sequence>
<dbReference type="EMBL" id="BTSY01000001">
    <property type="protein sequence ID" value="GMT08872.1"/>
    <property type="molecule type" value="Genomic_DNA"/>
</dbReference>
<dbReference type="Gene3D" id="3.30.200.20">
    <property type="entry name" value="Phosphorylase Kinase, domain 1"/>
    <property type="match status" value="1"/>
</dbReference>
<dbReference type="Gene3D" id="3.90.810.10">
    <property type="entry name" value="CRIB domain"/>
    <property type="match status" value="1"/>
</dbReference>
<evidence type="ECO:0000256" key="1">
    <source>
        <dbReference type="ARBA" id="ARBA00001946"/>
    </source>
</evidence>
<evidence type="ECO:0000256" key="2">
    <source>
        <dbReference type="ARBA" id="ARBA00008874"/>
    </source>
</evidence>
<dbReference type="EC" id="2.7.11.1" evidence="3"/>
<dbReference type="Pfam" id="PF00069">
    <property type="entry name" value="Pkinase"/>
    <property type="match status" value="1"/>
</dbReference>
<evidence type="ECO:0000256" key="11">
    <source>
        <dbReference type="PROSITE-ProRule" id="PRU10141"/>
    </source>
</evidence>
<dbReference type="GO" id="GO:0005524">
    <property type="term" value="F:ATP binding"/>
    <property type="evidence" value="ECO:0007669"/>
    <property type="project" value="UniProtKB-UniRule"/>
</dbReference>
<evidence type="ECO:0000256" key="12">
    <source>
        <dbReference type="SAM" id="MobiDB-lite"/>
    </source>
</evidence>
<feature type="region of interest" description="Disordered" evidence="12">
    <location>
        <begin position="1"/>
        <end position="31"/>
    </location>
</feature>
<dbReference type="PROSITE" id="PS50108">
    <property type="entry name" value="CRIB"/>
    <property type="match status" value="1"/>
</dbReference>
<dbReference type="PROSITE" id="PS50011">
    <property type="entry name" value="PROTEIN_KINASE_DOM"/>
    <property type="match status" value="1"/>
</dbReference>
<feature type="region of interest" description="Disordered" evidence="12">
    <location>
        <begin position="185"/>
        <end position="225"/>
    </location>
</feature>
<keyword evidence="16" id="KW-1185">Reference proteome</keyword>
<feature type="domain" description="CRIB" evidence="14">
    <location>
        <begin position="12"/>
        <end position="25"/>
    </location>
</feature>
<keyword evidence="7 11" id="KW-0547">Nucleotide-binding</keyword>
<dbReference type="SUPFAM" id="SSF56112">
    <property type="entry name" value="Protein kinase-like (PK-like)"/>
    <property type="match status" value="1"/>
</dbReference>
<dbReference type="Pfam" id="PF00786">
    <property type="entry name" value="PBD"/>
    <property type="match status" value="1"/>
</dbReference>
<feature type="binding site" evidence="11">
    <location>
        <position position="277"/>
    </location>
    <ligand>
        <name>ATP</name>
        <dbReference type="ChEBI" id="CHEBI:30616"/>
    </ligand>
</feature>
<gene>
    <name evidence="15" type="ORF">PFISCL1PPCAC_169</name>
</gene>
<keyword evidence="5" id="KW-0808">Transferase</keyword>
<dbReference type="Proteomes" id="UP001432322">
    <property type="component" value="Unassembled WGS sequence"/>
</dbReference>
<dbReference type="FunFam" id="1.10.510.10:FF:000768">
    <property type="entry name" value="Non-specific serine/threonine protein kinase"/>
    <property type="match status" value="1"/>
</dbReference>
<dbReference type="GO" id="GO:0046872">
    <property type="term" value="F:metal ion binding"/>
    <property type="evidence" value="ECO:0007669"/>
    <property type="project" value="UniProtKB-KW"/>
</dbReference>
<protein>
    <recommendedName>
        <fullName evidence="3">non-specific serine/threonine protein kinase</fullName>
        <ecNumber evidence="3">2.7.11.1</ecNumber>
    </recommendedName>
</protein>
<dbReference type="GO" id="GO:0004674">
    <property type="term" value="F:protein serine/threonine kinase activity"/>
    <property type="evidence" value="ECO:0007669"/>
    <property type="project" value="UniProtKB-KW"/>
</dbReference>
<evidence type="ECO:0000256" key="4">
    <source>
        <dbReference type="ARBA" id="ARBA00022527"/>
    </source>
</evidence>
<keyword evidence="4" id="KW-0723">Serine/threonine-protein kinase</keyword>
<evidence type="ECO:0000256" key="5">
    <source>
        <dbReference type="ARBA" id="ARBA00022679"/>
    </source>
</evidence>
<feature type="compositionally biased region" description="Polar residues" evidence="12">
    <location>
        <begin position="58"/>
        <end position="67"/>
    </location>
</feature>
<dbReference type="CDD" id="cd01093">
    <property type="entry name" value="CRIB_PAK_like"/>
    <property type="match status" value="1"/>
</dbReference>
<accession>A0AAV5UP89</accession>
<dbReference type="PANTHER" id="PTHR45832">
    <property type="entry name" value="SERINE/THREONINE-PROTEIN KINASE SAMKA-RELATED-RELATED"/>
    <property type="match status" value="1"/>
</dbReference>
<dbReference type="AlphaFoldDB" id="A0AAV5UP89"/>
<evidence type="ECO:0000259" key="14">
    <source>
        <dbReference type="PROSITE" id="PS50108"/>
    </source>
</evidence>
<feature type="region of interest" description="Disordered" evidence="12">
    <location>
        <begin position="49"/>
        <end position="72"/>
    </location>
</feature>
<evidence type="ECO:0000256" key="8">
    <source>
        <dbReference type="ARBA" id="ARBA00022777"/>
    </source>
</evidence>
<keyword evidence="10" id="KW-0460">Magnesium</keyword>